<organism evidence="1 2">
    <name type="scientific">Hafnia alvei</name>
    <dbReference type="NCBI Taxonomy" id="569"/>
    <lineage>
        <taxon>Bacteria</taxon>
        <taxon>Pseudomonadati</taxon>
        <taxon>Pseudomonadota</taxon>
        <taxon>Gammaproteobacteria</taxon>
        <taxon>Enterobacterales</taxon>
        <taxon>Hafniaceae</taxon>
        <taxon>Hafnia</taxon>
    </lineage>
</organism>
<dbReference type="EMBL" id="FMIQ01000011">
    <property type="protein sequence ID" value="SCM51386.1"/>
    <property type="molecule type" value="Genomic_DNA"/>
</dbReference>
<sequence>MLIAGYILLVSACGLDACDALPVTPEVMPKETCEQWIKLIHEKRPNHVLMCLPVNQD</sequence>
<dbReference type="AlphaFoldDB" id="A0A1C6YX03"/>
<evidence type="ECO:0000313" key="1">
    <source>
        <dbReference type="EMBL" id="SCM51386.1"/>
    </source>
</evidence>
<proteinExistence type="predicted"/>
<protein>
    <submittedName>
        <fullName evidence="1">Uncharacterized protein</fullName>
    </submittedName>
</protein>
<reference evidence="1 2" key="1">
    <citation type="submission" date="2016-09" db="EMBL/GenBank/DDBJ databases">
        <authorList>
            <person name="Capua I."/>
            <person name="De Benedictis P."/>
            <person name="Joannis T."/>
            <person name="Lombin L.H."/>
            <person name="Cattoli G."/>
        </authorList>
    </citation>
    <scope>NUCLEOTIDE SEQUENCE [LARGE SCALE GENOMIC DNA]</scope>
    <source>
        <strain evidence="1 2">GB001</strain>
    </source>
</reference>
<evidence type="ECO:0000313" key="2">
    <source>
        <dbReference type="Proteomes" id="UP000094844"/>
    </source>
</evidence>
<accession>A0A1C6YX03</accession>
<gene>
    <name evidence="1" type="ORF">BN1044_00848</name>
</gene>
<dbReference type="Proteomes" id="UP000094844">
    <property type="component" value="Unassembled WGS sequence"/>
</dbReference>
<name>A0A1C6YX03_HAFAL</name>